<keyword evidence="7 9" id="KW-0807">Transducer</keyword>
<evidence type="ECO:0000313" key="13">
    <source>
        <dbReference type="EMBL" id="SFO12415.1"/>
    </source>
</evidence>
<feature type="domain" description="Methyl-accepting transducer" evidence="11">
    <location>
        <begin position="386"/>
        <end position="553"/>
    </location>
</feature>
<sequence>MKKNGLGIRDSRGISIGIKLMIQIFLLLLIVCSTLTVISYLKSSAEMKNSIRDNLTNSVKNNAELFSQVLSQRKAEMETLGRREGITSMNWAIQEPIVVSEAERLGYERIQISAPDGTTRVAGKDPFDLSEKENFKLSMTGVTNITEPLFSESDNKLIIIVTTPIVDKNNTIIGTIGGVITASQLNEIVQNIEVGTGGYAYIIDELGVRIADKDIAVVEEKRVDVETFAAEPGYEKYVEVQKAMMEGKAGFSEYIYEDIEYFVSYCPIEGTSWSFAVCLPSQEGLKSIDNLKNFMISITIAFLIIGIIVSIVISISIKKPLNKMKTFALNLSKGNLTEQIDVNRKDEFGETCTALNLAKENMCKLIAGIVDKSQELSAAGEELTATTEEITSRFGTINVSTVAVVSDSQNNMDSVKDIMSAVKEITNNMDYLNHQTNKQSENSEKFKNRAIAVQKTAQDAIQASREVYKSQQKKIIDAIEAGKVVEEIKVMADVIGDISAQTNLLALNASIEAARAGEHGRGFAVVASEVGRLAEQTQSTVATIQTTIEKVQDAFINLSENGHHLLKFIDEEVQSQFDAYLNTGEQYYDDSESLYQMTVEFNDLVNSISNSVSSVNNAIVDVNDRTGKSLDSTSEIQIQLGHTVTVMEDVAHTTENLAQLAMDLSEATMQFIVS</sequence>
<keyword evidence="4 10" id="KW-0812">Transmembrane</keyword>
<feature type="domain" description="HAMP" evidence="12">
    <location>
        <begin position="315"/>
        <end position="367"/>
    </location>
</feature>
<dbReference type="AlphaFoldDB" id="A0A1I5ELM7"/>
<dbReference type="CDD" id="cd06225">
    <property type="entry name" value="HAMP"/>
    <property type="match status" value="1"/>
</dbReference>
<dbReference type="Proteomes" id="UP000198806">
    <property type="component" value="Unassembled WGS sequence"/>
</dbReference>
<dbReference type="SMART" id="SM00304">
    <property type="entry name" value="HAMP"/>
    <property type="match status" value="1"/>
</dbReference>
<dbReference type="PANTHER" id="PTHR32089:SF112">
    <property type="entry name" value="LYSOZYME-LIKE PROTEIN-RELATED"/>
    <property type="match status" value="1"/>
</dbReference>
<name>A0A1I5ELM7_9FIRM</name>
<dbReference type="EMBL" id="FOWD01000010">
    <property type="protein sequence ID" value="SFO12415.1"/>
    <property type="molecule type" value="Genomic_DNA"/>
</dbReference>
<evidence type="ECO:0000259" key="11">
    <source>
        <dbReference type="PROSITE" id="PS50111"/>
    </source>
</evidence>
<dbReference type="GO" id="GO:0006935">
    <property type="term" value="P:chemotaxis"/>
    <property type="evidence" value="ECO:0007669"/>
    <property type="project" value="UniProtKB-KW"/>
</dbReference>
<evidence type="ECO:0000259" key="12">
    <source>
        <dbReference type="PROSITE" id="PS50885"/>
    </source>
</evidence>
<evidence type="ECO:0000256" key="1">
    <source>
        <dbReference type="ARBA" id="ARBA00004651"/>
    </source>
</evidence>
<evidence type="ECO:0000256" key="2">
    <source>
        <dbReference type="ARBA" id="ARBA00022475"/>
    </source>
</evidence>
<gene>
    <name evidence="13" type="ORF">SAMN04489757_1105</name>
</gene>
<dbReference type="InterPro" id="IPR003660">
    <property type="entry name" value="HAMP_dom"/>
</dbReference>
<dbReference type="Gene3D" id="6.10.340.10">
    <property type="match status" value="1"/>
</dbReference>
<evidence type="ECO:0000256" key="5">
    <source>
        <dbReference type="ARBA" id="ARBA00022989"/>
    </source>
</evidence>
<dbReference type="InterPro" id="IPR004089">
    <property type="entry name" value="MCPsignal_dom"/>
</dbReference>
<comment type="subcellular location">
    <subcellularLocation>
        <location evidence="1">Cell membrane</location>
        <topology evidence="1">Multi-pass membrane protein</topology>
    </subcellularLocation>
</comment>
<keyword evidence="3" id="KW-0145">Chemotaxis</keyword>
<evidence type="ECO:0000313" key="14">
    <source>
        <dbReference type="Proteomes" id="UP000198806"/>
    </source>
</evidence>
<protein>
    <submittedName>
        <fullName evidence="13">Methyl-accepting chemotaxis sensory transducer with Cache sensor</fullName>
    </submittedName>
</protein>
<dbReference type="InterPro" id="IPR033479">
    <property type="entry name" value="dCache_1"/>
</dbReference>
<evidence type="ECO:0000256" key="8">
    <source>
        <dbReference type="ARBA" id="ARBA00029447"/>
    </source>
</evidence>
<dbReference type="CDD" id="cd12912">
    <property type="entry name" value="PDC2_MCP_like"/>
    <property type="match status" value="1"/>
</dbReference>
<dbReference type="PANTHER" id="PTHR32089">
    <property type="entry name" value="METHYL-ACCEPTING CHEMOTAXIS PROTEIN MCPB"/>
    <property type="match status" value="1"/>
</dbReference>
<evidence type="ECO:0000256" key="3">
    <source>
        <dbReference type="ARBA" id="ARBA00022500"/>
    </source>
</evidence>
<dbReference type="Pfam" id="PF00015">
    <property type="entry name" value="MCPsignal"/>
    <property type="match status" value="1"/>
</dbReference>
<keyword evidence="2" id="KW-1003">Cell membrane</keyword>
<dbReference type="Pfam" id="PF00672">
    <property type="entry name" value="HAMP"/>
    <property type="match status" value="1"/>
</dbReference>
<dbReference type="GO" id="GO:0005886">
    <property type="term" value="C:plasma membrane"/>
    <property type="evidence" value="ECO:0007669"/>
    <property type="project" value="UniProtKB-SubCell"/>
</dbReference>
<comment type="similarity">
    <text evidence="8">Belongs to the methyl-accepting chemotaxis (MCP) protein family.</text>
</comment>
<reference evidence="13 14" key="1">
    <citation type="submission" date="2016-10" db="EMBL/GenBank/DDBJ databases">
        <authorList>
            <person name="de Groot N.N."/>
        </authorList>
    </citation>
    <scope>NUCLEOTIDE SEQUENCE [LARGE SCALE GENOMIC DNA]</scope>
    <source>
        <strain evidence="13 14">DSM 1283</strain>
    </source>
</reference>
<feature type="transmembrane region" description="Helical" evidence="10">
    <location>
        <begin position="20"/>
        <end position="41"/>
    </location>
</feature>
<dbReference type="GO" id="GO:0007165">
    <property type="term" value="P:signal transduction"/>
    <property type="evidence" value="ECO:0007669"/>
    <property type="project" value="UniProtKB-KW"/>
</dbReference>
<dbReference type="PROSITE" id="PS50885">
    <property type="entry name" value="HAMP"/>
    <property type="match status" value="1"/>
</dbReference>
<organism evidence="13 14">
    <name type="scientific">Anaerocolumna aminovalerica</name>
    <dbReference type="NCBI Taxonomy" id="1527"/>
    <lineage>
        <taxon>Bacteria</taxon>
        <taxon>Bacillati</taxon>
        <taxon>Bacillota</taxon>
        <taxon>Clostridia</taxon>
        <taxon>Lachnospirales</taxon>
        <taxon>Lachnospiraceae</taxon>
        <taxon>Anaerocolumna</taxon>
    </lineage>
</organism>
<feature type="transmembrane region" description="Helical" evidence="10">
    <location>
        <begin position="294"/>
        <end position="317"/>
    </location>
</feature>
<proteinExistence type="inferred from homology"/>
<evidence type="ECO:0000256" key="9">
    <source>
        <dbReference type="PROSITE-ProRule" id="PRU00284"/>
    </source>
</evidence>
<evidence type="ECO:0000256" key="6">
    <source>
        <dbReference type="ARBA" id="ARBA00023136"/>
    </source>
</evidence>
<dbReference type="Pfam" id="PF02743">
    <property type="entry name" value="dCache_1"/>
    <property type="match status" value="1"/>
</dbReference>
<dbReference type="SMART" id="SM00283">
    <property type="entry name" value="MA"/>
    <property type="match status" value="1"/>
</dbReference>
<dbReference type="SUPFAM" id="SSF58104">
    <property type="entry name" value="Methyl-accepting chemotaxis protein (MCP) signaling domain"/>
    <property type="match status" value="1"/>
</dbReference>
<keyword evidence="6 10" id="KW-0472">Membrane</keyword>
<dbReference type="Gene3D" id="3.30.450.20">
    <property type="entry name" value="PAS domain"/>
    <property type="match status" value="1"/>
</dbReference>
<dbReference type="PROSITE" id="PS50111">
    <property type="entry name" value="CHEMOTAXIS_TRANSDUC_2"/>
    <property type="match status" value="1"/>
</dbReference>
<keyword evidence="14" id="KW-1185">Reference proteome</keyword>
<dbReference type="STRING" id="1527.SAMN04489757_1105"/>
<evidence type="ECO:0000256" key="4">
    <source>
        <dbReference type="ARBA" id="ARBA00022692"/>
    </source>
</evidence>
<dbReference type="RefSeq" id="WP_170847923.1">
    <property type="nucleotide sequence ID" value="NZ_BAABFM010000061.1"/>
</dbReference>
<accession>A0A1I5ELM7</accession>
<dbReference type="Gene3D" id="1.10.287.950">
    <property type="entry name" value="Methyl-accepting chemotaxis protein"/>
    <property type="match status" value="1"/>
</dbReference>
<evidence type="ECO:0000256" key="10">
    <source>
        <dbReference type="SAM" id="Phobius"/>
    </source>
</evidence>
<evidence type="ECO:0000256" key="7">
    <source>
        <dbReference type="ARBA" id="ARBA00023224"/>
    </source>
</evidence>
<keyword evidence="5 10" id="KW-1133">Transmembrane helix</keyword>